<dbReference type="Gene3D" id="2.40.160.40">
    <property type="entry name" value="monomeric porin ompg"/>
    <property type="match status" value="1"/>
</dbReference>
<evidence type="ECO:0000313" key="3">
    <source>
        <dbReference type="EMBL" id="SIO47688.1"/>
    </source>
</evidence>
<gene>
    <name evidence="3" type="ORF">SAMN04488055_4409</name>
</gene>
<feature type="chain" id="PRO_5012658644" evidence="2">
    <location>
        <begin position="20"/>
        <end position="358"/>
    </location>
</feature>
<evidence type="ECO:0000256" key="1">
    <source>
        <dbReference type="ARBA" id="ARBA00022729"/>
    </source>
</evidence>
<feature type="signal peptide" evidence="2">
    <location>
        <begin position="1"/>
        <end position="19"/>
    </location>
</feature>
<reference evidence="3 4" key="1">
    <citation type="submission" date="2016-11" db="EMBL/GenBank/DDBJ databases">
        <authorList>
            <person name="Jaros S."/>
            <person name="Januszkiewicz K."/>
            <person name="Wedrychowicz H."/>
        </authorList>
    </citation>
    <scope>NUCLEOTIDE SEQUENCE [LARGE SCALE GENOMIC DNA]</scope>
    <source>
        <strain evidence="3 4">DSM 24787</strain>
    </source>
</reference>
<evidence type="ECO:0000256" key="2">
    <source>
        <dbReference type="SAM" id="SignalP"/>
    </source>
</evidence>
<dbReference type="Pfam" id="PF07642">
    <property type="entry name" value="BBP2"/>
    <property type="match status" value="1"/>
</dbReference>
<evidence type="ECO:0000313" key="4">
    <source>
        <dbReference type="Proteomes" id="UP000185003"/>
    </source>
</evidence>
<dbReference type="Proteomes" id="UP000185003">
    <property type="component" value="Unassembled WGS sequence"/>
</dbReference>
<dbReference type="EMBL" id="FSRA01000002">
    <property type="protein sequence ID" value="SIO47688.1"/>
    <property type="molecule type" value="Genomic_DNA"/>
</dbReference>
<organism evidence="3 4">
    <name type="scientific">Chitinophaga niabensis</name>
    <dbReference type="NCBI Taxonomy" id="536979"/>
    <lineage>
        <taxon>Bacteria</taxon>
        <taxon>Pseudomonadati</taxon>
        <taxon>Bacteroidota</taxon>
        <taxon>Chitinophagia</taxon>
        <taxon>Chitinophagales</taxon>
        <taxon>Chitinophagaceae</taxon>
        <taxon>Chitinophaga</taxon>
    </lineage>
</organism>
<dbReference type="STRING" id="536979.SAMN04488055_4409"/>
<keyword evidence="4" id="KW-1185">Reference proteome</keyword>
<protein>
    <submittedName>
        <fullName evidence="3">Putative beta-barrel porin-2, OmpL-like. bbp2</fullName>
    </submittedName>
</protein>
<dbReference type="InterPro" id="IPR011486">
    <property type="entry name" value="BBP2"/>
</dbReference>
<dbReference type="AlphaFoldDB" id="A0A1N6JTK9"/>
<accession>A0A1N6JTK9</accession>
<name>A0A1N6JTK9_9BACT</name>
<dbReference type="OrthoDB" id="103154at2"/>
<sequence length="358" mass="40303">MKKTILLAAGSILYMHVMAQEQPVKEEPKLNFSGYAEAYYSFDLNEPVNHLRPGFLYNHNRHNELNINLAYLKGSYTSDRVRANLSIMAGTYAQYNLAAESELMRHIYEANVGVRVGKNVWVDAGIMPSHIGFESAITKDNMTLSRSLGAENSPYYEAGAKITWTPNEKWTLAAMYLNGWQRIKRVDGNQTPGFGTQITFRPGSKVTLNWSTFVGNDKPDSVRQMRYFNDVYGIFNITDKFSLIAGFDYGLEQKEKGKSDLNNWYTPILIAKYAFTDKIALAGRYEYYNDENGVIIATGTPNGFKTSGYSLNFDVAPVSNVLFRLEGKLYNSKDDIFVKNTEVKNSNVALTASLAVSF</sequence>
<keyword evidence="1 2" id="KW-0732">Signal</keyword>
<dbReference type="RefSeq" id="WP_074243140.1">
    <property type="nucleotide sequence ID" value="NZ_FSRA01000002.1"/>
</dbReference>
<dbReference type="InterPro" id="IPR053713">
    <property type="entry name" value="Bact_OM_Channel_sf"/>
</dbReference>
<dbReference type="SUPFAM" id="SSF56935">
    <property type="entry name" value="Porins"/>
    <property type="match status" value="1"/>
</dbReference>
<proteinExistence type="predicted"/>